<evidence type="ECO:0000256" key="1">
    <source>
        <dbReference type="PROSITE-ProRule" id="PRU00855"/>
    </source>
</evidence>
<feature type="region of interest" description="Disordered" evidence="2">
    <location>
        <begin position="29"/>
        <end position="80"/>
    </location>
</feature>
<keyword evidence="1" id="KW-0479">Metal-binding</keyword>
<keyword evidence="1" id="KW-0810">Translation regulation</keyword>
<feature type="compositionally biased region" description="Acidic residues" evidence="2">
    <location>
        <begin position="33"/>
        <end position="48"/>
    </location>
</feature>
<keyword evidence="1" id="KW-0694">RNA-binding</keyword>
<reference evidence="6" key="1">
    <citation type="submission" date="2016-04" db="UniProtKB">
        <authorList>
            <consortium name="WormBaseParasite"/>
        </authorList>
    </citation>
    <scope>IDENTIFICATION</scope>
</reference>
<evidence type="ECO:0000259" key="3">
    <source>
        <dbReference type="PROSITE" id="PS51522"/>
    </source>
</evidence>
<sequence length="378" mass="43147">MLPFWYNPFDLIHSTWFTGHNMDVPNEEKRIEEGEEDDNLEGDNDENQESNFDGWQSGPEETPEDARNTENEEYKPVNNGYDSPLSPLIIREKIESVLHFSSLPLVEDGTLECLLYQSWRTNYDSSMSSSLPADFFSVEHIQRRERLAYLSQIVGYHGNLQWLEIVNSTLLLFYYVKIIFRELYNPGTHILQNLIDLVESAVPSIKPKWMPLEGENEMPDTNSLASVGQMGLQDMTPPNDNFGNNFSSAPFSPPQFPNYLPVASEHSTSNHLAQFNLNSSLSGTPPVTSISHLPPGNLPSDLQNLKPSSSSESCRYCIATYKFPQDHDKKECPKLAWMKPCRVCHASGRLNHTFIESPILRVIRSVPLAWWFYNIILE</sequence>
<evidence type="ECO:0000313" key="4">
    <source>
        <dbReference type="EMBL" id="VDN83481.1"/>
    </source>
</evidence>
<dbReference type="GO" id="GO:0008270">
    <property type="term" value="F:zinc ion binding"/>
    <property type="evidence" value="ECO:0007669"/>
    <property type="project" value="UniProtKB-KW"/>
</dbReference>
<name>A0A158PQK6_BRUPA</name>
<dbReference type="AlphaFoldDB" id="A0A158PQK6"/>
<dbReference type="WBParaSite" id="BPAG_0000232501-mRNA-1">
    <property type="protein sequence ID" value="BPAG_0000232501-mRNA-1"/>
    <property type="gene ID" value="BPAG_0000232501"/>
</dbReference>
<dbReference type="PROSITE" id="PS51522">
    <property type="entry name" value="ZF_NANOS"/>
    <property type="match status" value="1"/>
</dbReference>
<dbReference type="GO" id="GO:0003723">
    <property type="term" value="F:RNA binding"/>
    <property type="evidence" value="ECO:0007669"/>
    <property type="project" value="UniProtKB-UniRule"/>
</dbReference>
<dbReference type="InterPro" id="IPR024161">
    <property type="entry name" value="Znf_nanos-typ"/>
</dbReference>
<keyword evidence="5" id="KW-1185">Reference proteome</keyword>
<gene>
    <name evidence="4" type="ORF">BPAG_LOCUS2295</name>
</gene>
<dbReference type="EMBL" id="UZAD01000305">
    <property type="protein sequence ID" value="VDN83481.1"/>
    <property type="molecule type" value="Genomic_DNA"/>
</dbReference>
<proteinExistence type="inferred from homology"/>
<feature type="compositionally biased region" description="Basic and acidic residues" evidence="2">
    <location>
        <begin position="64"/>
        <end position="75"/>
    </location>
</feature>
<evidence type="ECO:0000313" key="5">
    <source>
        <dbReference type="Proteomes" id="UP000278627"/>
    </source>
</evidence>
<keyword evidence="1" id="KW-0862">Zinc</keyword>
<evidence type="ECO:0000313" key="6">
    <source>
        <dbReference type="WBParaSite" id="BPAG_0000232501-mRNA-1"/>
    </source>
</evidence>
<accession>A0A158PQK6</accession>
<reference evidence="4 5" key="2">
    <citation type="submission" date="2018-11" db="EMBL/GenBank/DDBJ databases">
        <authorList>
            <consortium name="Pathogen Informatics"/>
        </authorList>
    </citation>
    <scope>NUCLEOTIDE SEQUENCE [LARGE SCALE GENOMIC DNA]</scope>
</reference>
<dbReference type="Proteomes" id="UP000278627">
    <property type="component" value="Unassembled WGS sequence"/>
</dbReference>
<feature type="domain" description="Nanos-type" evidence="3">
    <location>
        <begin position="313"/>
        <end position="359"/>
    </location>
</feature>
<organism evidence="6">
    <name type="scientific">Brugia pahangi</name>
    <name type="common">Filarial nematode worm</name>
    <dbReference type="NCBI Taxonomy" id="6280"/>
    <lineage>
        <taxon>Eukaryota</taxon>
        <taxon>Metazoa</taxon>
        <taxon>Ecdysozoa</taxon>
        <taxon>Nematoda</taxon>
        <taxon>Chromadorea</taxon>
        <taxon>Rhabditida</taxon>
        <taxon>Spirurina</taxon>
        <taxon>Spiruromorpha</taxon>
        <taxon>Filarioidea</taxon>
        <taxon>Onchocercidae</taxon>
        <taxon>Brugia</taxon>
    </lineage>
</organism>
<keyword evidence="1" id="KW-0863">Zinc-finger</keyword>
<protein>
    <submittedName>
        <fullName evidence="6">Nanos-type domain-containing protein</fullName>
    </submittedName>
</protein>
<dbReference type="GO" id="GO:0006417">
    <property type="term" value="P:regulation of translation"/>
    <property type="evidence" value="ECO:0007669"/>
    <property type="project" value="UniProtKB-UniRule"/>
</dbReference>
<comment type="similarity">
    <text evidence="1">Belongs to the nanos family.</text>
</comment>
<evidence type="ECO:0000256" key="2">
    <source>
        <dbReference type="SAM" id="MobiDB-lite"/>
    </source>
</evidence>